<dbReference type="PANTHER" id="PTHR34071:SF2">
    <property type="entry name" value="FLAVIN-NUCLEOTIDE-BINDING PROTEIN"/>
    <property type="match status" value="1"/>
</dbReference>
<accession>A0A923NA24</accession>
<evidence type="ECO:0000313" key="1">
    <source>
        <dbReference type="EMBL" id="MBC5998935.1"/>
    </source>
</evidence>
<reference evidence="1" key="1">
    <citation type="submission" date="2020-08" db="EMBL/GenBank/DDBJ databases">
        <authorList>
            <person name="Liu C."/>
            <person name="Sun Q."/>
        </authorList>
    </citation>
    <scope>NUCLEOTIDE SEQUENCE</scope>
    <source>
        <strain evidence="1">BX16</strain>
    </source>
</reference>
<dbReference type="AlphaFoldDB" id="A0A923NA24"/>
<dbReference type="EMBL" id="JACRWC010000040">
    <property type="protein sequence ID" value="MBC5998935.1"/>
    <property type="molecule type" value="Genomic_DNA"/>
</dbReference>
<dbReference type="InterPro" id="IPR024747">
    <property type="entry name" value="Pyridox_Oxase-rel"/>
</dbReference>
<comment type="caution">
    <text evidence="1">The sequence shown here is derived from an EMBL/GenBank/DDBJ whole genome shotgun (WGS) entry which is preliminary data.</text>
</comment>
<proteinExistence type="predicted"/>
<dbReference type="Gene3D" id="2.30.110.10">
    <property type="entry name" value="Electron Transport, Fmn-binding Protein, Chain A"/>
    <property type="match status" value="1"/>
</dbReference>
<protein>
    <submittedName>
        <fullName evidence="1">Pyridoxamine 5'-phosphate oxidase family protein</fullName>
    </submittedName>
</protein>
<dbReference type="InterPro" id="IPR012349">
    <property type="entry name" value="Split_barrel_FMN-bd"/>
</dbReference>
<keyword evidence="2" id="KW-1185">Reference proteome</keyword>
<evidence type="ECO:0000313" key="2">
    <source>
        <dbReference type="Proteomes" id="UP000644115"/>
    </source>
</evidence>
<dbReference type="Proteomes" id="UP000644115">
    <property type="component" value="Unassembled WGS sequence"/>
</dbReference>
<gene>
    <name evidence="1" type="ORF">H8876_02830</name>
</gene>
<dbReference type="PANTHER" id="PTHR34071">
    <property type="entry name" value="5-NITROIMIDAZOLE ANTIBIOTICS RESISTANCE PROTEIN, NIMA-FAMILY-RELATED PROTEIN-RELATED"/>
    <property type="match status" value="1"/>
</dbReference>
<dbReference type="RefSeq" id="WP_249286428.1">
    <property type="nucleotide sequence ID" value="NZ_JACRWC010000040.1"/>
</dbReference>
<dbReference type="Pfam" id="PF12900">
    <property type="entry name" value="Pyridox_ox_2"/>
    <property type="match status" value="1"/>
</dbReference>
<organism evidence="1 2">
    <name type="scientific">Lentihominibacter faecis</name>
    <dbReference type="NCBI Taxonomy" id="2764712"/>
    <lineage>
        <taxon>Bacteria</taxon>
        <taxon>Bacillati</taxon>
        <taxon>Bacillota</taxon>
        <taxon>Clostridia</taxon>
        <taxon>Peptostreptococcales</taxon>
        <taxon>Anaerovoracaceae</taxon>
        <taxon>Lentihominibacter</taxon>
    </lineage>
</organism>
<sequence>MKREMRRKDRMISEEECLKALEEAEYGSLATISEDGTPYITPLNFVYTDGALYFHCAKDVGHKLDNIARNHNACFSIVDSVELMPEKFATKYRSVTVFGTVDVVKDAAEKRSAIEALALKISPDHREAGLEYINAAIDKISMLRFKIDHMTGKASK</sequence>
<name>A0A923NA24_9FIRM</name>
<dbReference type="SUPFAM" id="SSF50475">
    <property type="entry name" value="FMN-binding split barrel"/>
    <property type="match status" value="1"/>
</dbReference>